<evidence type="ECO:0000256" key="7">
    <source>
        <dbReference type="ARBA" id="ARBA00022840"/>
    </source>
</evidence>
<evidence type="ECO:0000256" key="3">
    <source>
        <dbReference type="ARBA" id="ARBA00008936"/>
    </source>
</evidence>
<evidence type="ECO:0000256" key="6">
    <source>
        <dbReference type="ARBA" id="ARBA00022781"/>
    </source>
</evidence>
<evidence type="ECO:0000256" key="13">
    <source>
        <dbReference type="HAMAP-Rule" id="MF_01346"/>
    </source>
</evidence>
<dbReference type="RefSeq" id="WP_349641905.1">
    <property type="nucleotide sequence ID" value="NZ_CAWVOH010000002.1"/>
</dbReference>
<keyword evidence="11 13" id="KW-0139">CF(1)</keyword>
<evidence type="ECO:0000256" key="12">
    <source>
        <dbReference type="ARBA" id="ARBA00023310"/>
    </source>
</evidence>
<dbReference type="InterPro" id="IPR004100">
    <property type="entry name" value="ATPase_F1/V1/A1_a/bsu_N"/>
</dbReference>
<keyword evidence="4 13" id="KW-0813">Transport</keyword>
<evidence type="ECO:0000259" key="15">
    <source>
        <dbReference type="Pfam" id="PF00306"/>
    </source>
</evidence>
<evidence type="ECO:0000256" key="1">
    <source>
        <dbReference type="ARBA" id="ARBA00003784"/>
    </source>
</evidence>
<dbReference type="CDD" id="cd18116">
    <property type="entry name" value="ATP-synt_F1_alpha_N"/>
    <property type="match status" value="1"/>
</dbReference>
<organism evidence="17 18">
    <name type="scientific">Eupransor demetentiae</name>
    <dbReference type="NCBI Taxonomy" id="3109584"/>
    <lineage>
        <taxon>Bacteria</taxon>
        <taxon>Bacillati</taxon>
        <taxon>Bacillota</taxon>
        <taxon>Bacilli</taxon>
        <taxon>Lactobacillales</taxon>
        <taxon>Lactobacillaceae</taxon>
        <taxon>Eupransor</taxon>
    </lineage>
</organism>
<keyword evidence="6 13" id="KW-0375">Hydrogen ion transport</keyword>
<accession>A0ABP0EQ22</accession>
<feature type="binding site" evidence="13">
    <location>
        <begin position="169"/>
        <end position="176"/>
    </location>
    <ligand>
        <name>ATP</name>
        <dbReference type="ChEBI" id="CHEBI:30616"/>
    </ligand>
</feature>
<dbReference type="PROSITE" id="PS00152">
    <property type="entry name" value="ATPASE_ALPHA_BETA"/>
    <property type="match status" value="1"/>
</dbReference>
<evidence type="ECO:0000256" key="4">
    <source>
        <dbReference type="ARBA" id="ARBA00022448"/>
    </source>
</evidence>
<evidence type="ECO:0000256" key="2">
    <source>
        <dbReference type="ARBA" id="ARBA00004370"/>
    </source>
</evidence>
<evidence type="ECO:0000313" key="18">
    <source>
        <dbReference type="Proteomes" id="UP001314241"/>
    </source>
</evidence>
<dbReference type="PANTHER" id="PTHR48082:SF2">
    <property type="entry name" value="ATP SYNTHASE SUBUNIT ALPHA, MITOCHONDRIAL"/>
    <property type="match status" value="1"/>
</dbReference>
<dbReference type="SUPFAM" id="SSF52540">
    <property type="entry name" value="P-loop containing nucleoside triphosphate hydrolases"/>
    <property type="match status" value="1"/>
</dbReference>
<keyword evidence="17" id="KW-0378">Hydrolase</keyword>
<dbReference type="InterPro" id="IPR005294">
    <property type="entry name" value="ATP_synth_F1_asu"/>
</dbReference>
<keyword evidence="18" id="KW-1185">Reference proteome</keyword>
<proteinExistence type="inferred from homology"/>
<dbReference type="InterPro" id="IPR000194">
    <property type="entry name" value="ATPase_F1/V1/A1_a/bsu_nucl-bd"/>
</dbReference>
<evidence type="ECO:0000259" key="16">
    <source>
        <dbReference type="Pfam" id="PF02874"/>
    </source>
</evidence>
<comment type="caution">
    <text evidence="17">The sequence shown here is derived from an EMBL/GenBank/DDBJ whole genome shotgun (WGS) entry which is preliminary data.</text>
</comment>
<dbReference type="HAMAP" id="MF_01346">
    <property type="entry name" value="ATP_synth_alpha_bact"/>
    <property type="match status" value="1"/>
</dbReference>
<sequence>MAIQAEEISALIKQQLEKFDTKLTVEEVGTVSYVGDGVARATGLANALSGELVEFANGEFGMVQNLETSEVGIIIMGNADNIREGETVKRTGHIMEVPVGDELIGRVVNALGQPIDGKGEFKTDKTRPVEVKAPGVMDRKSVSEPLQTGIKAIDALVPIGRGQRELIIGDRKTGKTSLAIDTILNQKDQDMIVIYVAIGQKDSTVREQVETLRKMGAMDYTIVVNAGPSEAASMLYLAPYAGAAMGEEFMYNGKHVLIVFDDLSKQATAYREISLILRRPPGREAYPGDVFYLHSRLLERAAKLSDELGGGSMTALPIIETQAGDVSAYIPTNVISITDGQIFLDANQFRAGNRPAIDAGTSVSRVGGDAQIKAMKKVSGTLRLDLASFRELESFAQFGSDLDAATQAKLARGHRTVEVLKQPLHHPMAVQNQVFVLYALTRGFMDDVPVEDIQRFQDELIAYVDANAADLAKSIVETKQLPDDDKMKQVMDGFKSGFNASSAEQ</sequence>
<dbReference type="Proteomes" id="UP001314241">
    <property type="component" value="Unassembled WGS sequence"/>
</dbReference>
<keyword evidence="12 13" id="KW-0066">ATP synthesis</keyword>
<dbReference type="InterPro" id="IPR000793">
    <property type="entry name" value="ATP_synth_asu_C"/>
</dbReference>
<feature type="site" description="Required for activity" evidence="13">
    <location>
        <position position="362"/>
    </location>
</feature>
<dbReference type="PIRSF" id="PIRSF039088">
    <property type="entry name" value="F_ATPase_subunit_alpha"/>
    <property type="match status" value="1"/>
</dbReference>
<keyword evidence="10 13" id="KW-0472">Membrane</keyword>
<evidence type="ECO:0000256" key="9">
    <source>
        <dbReference type="ARBA" id="ARBA00023065"/>
    </source>
</evidence>
<feature type="domain" description="ATPase F1/V1/A1 complex alpha/beta subunit nucleotide-binding" evidence="14">
    <location>
        <begin position="149"/>
        <end position="364"/>
    </location>
</feature>
<evidence type="ECO:0000256" key="11">
    <source>
        <dbReference type="ARBA" id="ARBA00023196"/>
    </source>
</evidence>
<evidence type="ECO:0000256" key="10">
    <source>
        <dbReference type="ARBA" id="ARBA00023136"/>
    </source>
</evidence>
<keyword evidence="9 13" id="KW-0406">Ion transport</keyword>
<dbReference type="Gene3D" id="1.20.150.20">
    <property type="entry name" value="ATP synthase alpha/beta chain, C-terminal domain"/>
    <property type="match status" value="1"/>
</dbReference>
<feature type="domain" description="ATPase F1/V1/A1 complex alpha/beta subunit N-terminal" evidence="16">
    <location>
        <begin position="25"/>
        <end position="92"/>
    </location>
</feature>
<dbReference type="CDD" id="cd01132">
    <property type="entry name" value="F1-ATPase_alpha_CD"/>
    <property type="match status" value="1"/>
</dbReference>
<dbReference type="PANTHER" id="PTHR48082">
    <property type="entry name" value="ATP SYNTHASE SUBUNIT ALPHA, MITOCHONDRIAL"/>
    <property type="match status" value="1"/>
</dbReference>
<feature type="domain" description="ATP synthase alpha subunit C-terminal" evidence="15">
    <location>
        <begin position="371"/>
        <end position="489"/>
    </location>
</feature>
<dbReference type="NCBIfam" id="NF009884">
    <property type="entry name" value="PRK13343.1"/>
    <property type="match status" value="1"/>
</dbReference>
<keyword evidence="8 13" id="KW-1278">Translocase</keyword>
<name>A0ABP0EQ22_9LACO</name>
<dbReference type="CDD" id="cd18113">
    <property type="entry name" value="ATP-synt_F1_alpha_C"/>
    <property type="match status" value="1"/>
</dbReference>
<reference evidence="17 18" key="1">
    <citation type="submission" date="2024-01" db="EMBL/GenBank/DDBJ databases">
        <authorList>
            <person name="Botero Cardona J."/>
        </authorList>
    </citation>
    <scope>NUCLEOTIDE SEQUENCE [LARGE SCALE GENOMIC DNA]</scope>
    <source>
        <strain evidence="17 18">LMG 33000</strain>
    </source>
</reference>
<dbReference type="SUPFAM" id="SSF50615">
    <property type="entry name" value="N-terminal domain of alpha and beta subunits of F1 ATP synthase"/>
    <property type="match status" value="1"/>
</dbReference>
<dbReference type="Pfam" id="PF00306">
    <property type="entry name" value="ATP-synt_ab_C"/>
    <property type="match status" value="1"/>
</dbReference>
<dbReference type="SUPFAM" id="SSF47917">
    <property type="entry name" value="C-terminal domain of alpha and beta subunits of F1 ATP synthase"/>
    <property type="match status" value="1"/>
</dbReference>
<comment type="function">
    <text evidence="1 13">Produces ATP from ADP in the presence of a proton gradient across the membrane. The alpha chain is a regulatory subunit.</text>
</comment>
<dbReference type="Gene3D" id="2.40.30.20">
    <property type="match status" value="1"/>
</dbReference>
<dbReference type="Pfam" id="PF00006">
    <property type="entry name" value="ATP-synt_ab"/>
    <property type="match status" value="1"/>
</dbReference>
<comment type="subcellular location">
    <subcellularLocation>
        <location evidence="13">Cell membrane</location>
        <topology evidence="13">Peripheral membrane protein</topology>
    </subcellularLocation>
    <subcellularLocation>
        <location evidence="2">Membrane</location>
    </subcellularLocation>
</comment>
<dbReference type="EC" id="7.1.2.2" evidence="13"/>
<comment type="catalytic activity">
    <reaction evidence="13">
        <text>ATP + H2O + 4 H(+)(in) = ADP + phosphate + 5 H(+)(out)</text>
        <dbReference type="Rhea" id="RHEA:57720"/>
        <dbReference type="ChEBI" id="CHEBI:15377"/>
        <dbReference type="ChEBI" id="CHEBI:15378"/>
        <dbReference type="ChEBI" id="CHEBI:30616"/>
        <dbReference type="ChEBI" id="CHEBI:43474"/>
        <dbReference type="ChEBI" id="CHEBI:456216"/>
        <dbReference type="EC" id="7.1.2.2"/>
    </reaction>
</comment>
<comment type="similarity">
    <text evidence="3 13">Belongs to the ATPase alpha/beta chains family.</text>
</comment>
<keyword evidence="5 13" id="KW-0547">Nucleotide-binding</keyword>
<evidence type="ECO:0000256" key="5">
    <source>
        <dbReference type="ARBA" id="ARBA00022741"/>
    </source>
</evidence>
<dbReference type="NCBIfam" id="TIGR00962">
    <property type="entry name" value="atpA"/>
    <property type="match status" value="1"/>
</dbReference>
<dbReference type="InterPro" id="IPR027417">
    <property type="entry name" value="P-loop_NTPase"/>
</dbReference>
<evidence type="ECO:0000256" key="8">
    <source>
        <dbReference type="ARBA" id="ARBA00022967"/>
    </source>
</evidence>
<dbReference type="InterPro" id="IPR036121">
    <property type="entry name" value="ATPase_F1/V1/A1_a/bsu_N_sf"/>
</dbReference>
<evidence type="ECO:0000313" key="17">
    <source>
        <dbReference type="EMBL" id="CAK8054352.1"/>
    </source>
</evidence>
<dbReference type="Gene3D" id="3.40.50.300">
    <property type="entry name" value="P-loop containing nucleotide triphosphate hydrolases"/>
    <property type="match status" value="1"/>
</dbReference>
<dbReference type="EMBL" id="CAWVOH010000002">
    <property type="protein sequence ID" value="CAK8054352.1"/>
    <property type="molecule type" value="Genomic_DNA"/>
</dbReference>
<evidence type="ECO:0000259" key="14">
    <source>
        <dbReference type="Pfam" id="PF00006"/>
    </source>
</evidence>
<dbReference type="InterPro" id="IPR038376">
    <property type="entry name" value="ATP_synth_asu_C_sf"/>
</dbReference>
<dbReference type="InterPro" id="IPR033732">
    <property type="entry name" value="ATP_synth_F1_a_nt-bd_dom"/>
</dbReference>
<dbReference type="Pfam" id="PF02874">
    <property type="entry name" value="ATP-synt_ab_N"/>
    <property type="match status" value="1"/>
</dbReference>
<keyword evidence="13" id="KW-1003">Cell membrane</keyword>
<gene>
    <name evidence="13" type="primary">atpA</name>
    <name evidence="17" type="ORF">R54876_GBNLAHCA_00918</name>
</gene>
<dbReference type="InterPro" id="IPR020003">
    <property type="entry name" value="ATPase_a/bsu_AS"/>
</dbReference>
<dbReference type="GO" id="GO:0016787">
    <property type="term" value="F:hydrolase activity"/>
    <property type="evidence" value="ECO:0007669"/>
    <property type="project" value="UniProtKB-KW"/>
</dbReference>
<keyword evidence="7 13" id="KW-0067">ATP-binding</keyword>
<protein>
    <recommendedName>
        <fullName evidence="13">ATP synthase subunit alpha</fullName>
        <ecNumber evidence="13">7.1.2.2</ecNumber>
    </recommendedName>
    <alternativeName>
        <fullName evidence="13">ATP synthase F1 sector subunit alpha</fullName>
    </alternativeName>
    <alternativeName>
        <fullName evidence="13">F-ATPase subunit alpha</fullName>
    </alternativeName>
</protein>
<dbReference type="InterPro" id="IPR023366">
    <property type="entry name" value="ATP_synth_asu-like_sf"/>
</dbReference>